<dbReference type="Proteomes" id="UP000823388">
    <property type="component" value="Chromosome 1N"/>
</dbReference>
<dbReference type="EMBL" id="CM029038">
    <property type="protein sequence ID" value="KAG2648068.1"/>
    <property type="molecule type" value="Genomic_DNA"/>
</dbReference>
<gene>
    <name evidence="1" type="ORF">PVAP13_1NG052900</name>
</gene>
<evidence type="ECO:0000313" key="2">
    <source>
        <dbReference type="Proteomes" id="UP000823388"/>
    </source>
</evidence>
<keyword evidence="2" id="KW-1185">Reference proteome</keyword>
<dbReference type="AlphaFoldDB" id="A0A8T0WLR9"/>
<proteinExistence type="predicted"/>
<comment type="caution">
    <text evidence="1">The sequence shown here is derived from an EMBL/GenBank/DDBJ whole genome shotgun (WGS) entry which is preliminary data.</text>
</comment>
<reference evidence="1" key="1">
    <citation type="submission" date="2020-05" db="EMBL/GenBank/DDBJ databases">
        <title>WGS assembly of Panicum virgatum.</title>
        <authorList>
            <person name="Lovell J.T."/>
            <person name="Jenkins J."/>
            <person name="Shu S."/>
            <person name="Juenger T.E."/>
            <person name="Schmutz J."/>
        </authorList>
    </citation>
    <scope>NUCLEOTIDE SEQUENCE</scope>
    <source>
        <strain evidence="1">AP13</strain>
    </source>
</reference>
<sequence>MGHKSCCTTIGTPHSFSVPVSCRANLLHRRLPSSTPLRRLLSLIGLPFCCMHSI</sequence>
<name>A0A8T0WLR9_PANVG</name>
<protein>
    <submittedName>
        <fullName evidence="1">Uncharacterized protein</fullName>
    </submittedName>
</protein>
<evidence type="ECO:0000313" key="1">
    <source>
        <dbReference type="EMBL" id="KAG2648068.1"/>
    </source>
</evidence>
<organism evidence="1 2">
    <name type="scientific">Panicum virgatum</name>
    <name type="common">Blackwell switchgrass</name>
    <dbReference type="NCBI Taxonomy" id="38727"/>
    <lineage>
        <taxon>Eukaryota</taxon>
        <taxon>Viridiplantae</taxon>
        <taxon>Streptophyta</taxon>
        <taxon>Embryophyta</taxon>
        <taxon>Tracheophyta</taxon>
        <taxon>Spermatophyta</taxon>
        <taxon>Magnoliopsida</taxon>
        <taxon>Liliopsida</taxon>
        <taxon>Poales</taxon>
        <taxon>Poaceae</taxon>
        <taxon>PACMAD clade</taxon>
        <taxon>Panicoideae</taxon>
        <taxon>Panicodae</taxon>
        <taxon>Paniceae</taxon>
        <taxon>Panicinae</taxon>
        <taxon>Panicum</taxon>
        <taxon>Panicum sect. Hiantes</taxon>
    </lineage>
</organism>
<accession>A0A8T0WLR9</accession>